<evidence type="ECO:0000313" key="2">
    <source>
        <dbReference type="EMBL" id="PIO60527.1"/>
    </source>
</evidence>
<dbReference type="GO" id="GO:0003684">
    <property type="term" value="F:damaged DNA binding"/>
    <property type="evidence" value="ECO:0007669"/>
    <property type="project" value="InterPro"/>
</dbReference>
<dbReference type="Proteomes" id="UP000230423">
    <property type="component" value="Unassembled WGS sequence"/>
</dbReference>
<accession>A0A2G9TRG1</accession>
<dbReference type="OrthoDB" id="300780at2759"/>
<gene>
    <name evidence="2" type="ORF">TELCIR_17975</name>
</gene>
<dbReference type="PANTHER" id="PTHR12135:SF0">
    <property type="entry name" value="DNA REPAIR PROTEIN COMPLEMENTING XP-C CELLS"/>
    <property type="match status" value="1"/>
</dbReference>
<name>A0A2G9TRG1_TELCI</name>
<dbReference type="AlphaFoldDB" id="A0A2G9TRG1"/>
<dbReference type="GO" id="GO:0006289">
    <property type="term" value="P:nucleotide-excision repair"/>
    <property type="evidence" value="ECO:0007669"/>
    <property type="project" value="InterPro"/>
</dbReference>
<dbReference type="SUPFAM" id="SSF54001">
    <property type="entry name" value="Cysteine proteinases"/>
    <property type="match status" value="1"/>
</dbReference>
<keyword evidence="3" id="KW-1185">Reference proteome</keyword>
<dbReference type="PANTHER" id="PTHR12135">
    <property type="entry name" value="DNA REPAIR PROTEIN XP-C / RAD4"/>
    <property type="match status" value="1"/>
</dbReference>
<sequence length="257" mass="29788">SSSEDEWEELELVDAREMKLKDVQVTVEDPGERDLKSLWMRREVNKCIREKWENCHRVNVLCYIAHLQYLKNQILDGNFIPSLMLSTASEAPIKIEPIRRDASALFADLVFRKGYERDVDRAVIVLENIAKLKEKYSSLCVTVQMNHKGKGASKKKASTGTDSQIMIRDYWVEYWDRKQKRWICVDPLRATVDEPSTLEENFTKPVTYVLAIDNEGGVRDVTARYAGQFSRSDFRRRRTDPAWLARTLGKKVGPVFP</sequence>
<dbReference type="InterPro" id="IPR004583">
    <property type="entry name" value="DNA_repair_Rad4"/>
</dbReference>
<dbReference type="GO" id="GO:0000111">
    <property type="term" value="C:nucleotide-excision repair factor 2 complex"/>
    <property type="evidence" value="ECO:0007669"/>
    <property type="project" value="TreeGrafter"/>
</dbReference>
<dbReference type="EMBL" id="KZ355261">
    <property type="protein sequence ID" value="PIO60527.1"/>
    <property type="molecule type" value="Genomic_DNA"/>
</dbReference>
<reference evidence="2 3" key="1">
    <citation type="submission" date="2015-09" db="EMBL/GenBank/DDBJ databases">
        <title>Draft genome of the parasitic nematode Teladorsagia circumcincta isolate WARC Sus (inbred).</title>
        <authorList>
            <person name="Mitreva M."/>
        </authorList>
    </citation>
    <scope>NUCLEOTIDE SEQUENCE [LARGE SCALE GENOMIC DNA]</scope>
    <source>
        <strain evidence="2 3">S</strain>
    </source>
</reference>
<dbReference type="InterPro" id="IPR038765">
    <property type="entry name" value="Papain-like_cys_pep_sf"/>
</dbReference>
<organism evidence="2 3">
    <name type="scientific">Teladorsagia circumcincta</name>
    <name type="common">Brown stomach worm</name>
    <name type="synonym">Ostertagia circumcincta</name>
    <dbReference type="NCBI Taxonomy" id="45464"/>
    <lineage>
        <taxon>Eukaryota</taxon>
        <taxon>Metazoa</taxon>
        <taxon>Ecdysozoa</taxon>
        <taxon>Nematoda</taxon>
        <taxon>Chromadorea</taxon>
        <taxon>Rhabditida</taxon>
        <taxon>Rhabditina</taxon>
        <taxon>Rhabditomorpha</taxon>
        <taxon>Strongyloidea</taxon>
        <taxon>Trichostrongylidae</taxon>
        <taxon>Teladorsagia</taxon>
    </lineage>
</organism>
<dbReference type="GO" id="GO:0005737">
    <property type="term" value="C:cytoplasm"/>
    <property type="evidence" value="ECO:0007669"/>
    <property type="project" value="TreeGrafter"/>
</dbReference>
<feature type="non-terminal residue" evidence="2">
    <location>
        <position position="1"/>
    </location>
</feature>
<evidence type="ECO:0000313" key="3">
    <source>
        <dbReference type="Proteomes" id="UP000230423"/>
    </source>
</evidence>
<feature type="domain" description="Rad4/PNGase transglutaminase-like fold" evidence="1">
    <location>
        <begin position="150"/>
        <end position="249"/>
    </location>
</feature>
<evidence type="ECO:0000259" key="1">
    <source>
        <dbReference type="Pfam" id="PF03835"/>
    </source>
</evidence>
<dbReference type="GO" id="GO:0071942">
    <property type="term" value="C:XPC complex"/>
    <property type="evidence" value="ECO:0007669"/>
    <property type="project" value="TreeGrafter"/>
</dbReference>
<protein>
    <recommendedName>
        <fullName evidence="1">Rad4/PNGase transglutaminase-like fold domain-containing protein</fullName>
    </recommendedName>
</protein>
<dbReference type="Gene3D" id="3.90.260.10">
    <property type="entry name" value="Transglutaminase-like"/>
    <property type="match status" value="1"/>
</dbReference>
<dbReference type="GO" id="GO:0003697">
    <property type="term" value="F:single-stranded DNA binding"/>
    <property type="evidence" value="ECO:0007669"/>
    <property type="project" value="TreeGrafter"/>
</dbReference>
<dbReference type="InterPro" id="IPR018325">
    <property type="entry name" value="Rad4/PNGase_transGLS-fold"/>
</dbReference>
<dbReference type="InterPro" id="IPR036985">
    <property type="entry name" value="Transglutaminase-like_sf"/>
</dbReference>
<proteinExistence type="predicted"/>
<dbReference type="GO" id="GO:0006298">
    <property type="term" value="P:mismatch repair"/>
    <property type="evidence" value="ECO:0007669"/>
    <property type="project" value="TreeGrafter"/>
</dbReference>
<dbReference type="Pfam" id="PF03835">
    <property type="entry name" value="Rad4"/>
    <property type="match status" value="1"/>
</dbReference>